<gene>
    <name evidence="1" type="ORF">CQ12_00035</name>
</gene>
<evidence type="ECO:0000313" key="2">
    <source>
        <dbReference type="Proteomes" id="UP000050863"/>
    </source>
</evidence>
<name>A0A0R3LHK7_9BRAD</name>
<organism evidence="1 2">
    <name type="scientific">Bradyrhizobium jicamae</name>
    <dbReference type="NCBI Taxonomy" id="280332"/>
    <lineage>
        <taxon>Bacteria</taxon>
        <taxon>Pseudomonadati</taxon>
        <taxon>Pseudomonadota</taxon>
        <taxon>Alphaproteobacteria</taxon>
        <taxon>Hyphomicrobiales</taxon>
        <taxon>Nitrobacteraceae</taxon>
        <taxon>Bradyrhizobium</taxon>
    </lineage>
</organism>
<dbReference type="STRING" id="280332.CQ12_00035"/>
<proteinExistence type="predicted"/>
<comment type="caution">
    <text evidence="1">The sequence shown here is derived from an EMBL/GenBank/DDBJ whole genome shotgun (WGS) entry which is preliminary data.</text>
</comment>
<dbReference type="AlphaFoldDB" id="A0A0R3LHK7"/>
<dbReference type="RefSeq" id="WP_057836248.1">
    <property type="nucleotide sequence ID" value="NZ_LLXZ01000102.1"/>
</dbReference>
<dbReference type="OrthoDB" id="5382935at2"/>
<sequence>MSSKDRSVTQFLNVDLDIRVQDGLETLLDAMASSVIVLNQTAQTASVELNESYLSLEETTAKLVELVNSLSSEARTIWEQCELRSLNIGILAGVEPHSSEFAISKETVSAIADAGLEIVVTVYAPRN</sequence>
<accession>A0A0R3LHK7</accession>
<reference evidence="1 2" key="1">
    <citation type="submission" date="2014-03" db="EMBL/GenBank/DDBJ databases">
        <title>Bradyrhizobium valentinum sp. nov., isolated from effective nodules of Lupinus mariae-josephae, a lupine endemic of basic-lime soils in Eastern Spain.</title>
        <authorList>
            <person name="Duran D."/>
            <person name="Rey L."/>
            <person name="Navarro A."/>
            <person name="Busquets A."/>
            <person name="Imperial J."/>
            <person name="Ruiz-Argueso T."/>
        </authorList>
    </citation>
    <scope>NUCLEOTIDE SEQUENCE [LARGE SCALE GENOMIC DNA]</scope>
    <source>
        <strain evidence="1 2">PAC68</strain>
    </source>
</reference>
<keyword evidence="2" id="KW-1185">Reference proteome</keyword>
<dbReference type="EMBL" id="LLXZ01000102">
    <property type="protein sequence ID" value="KRR07233.1"/>
    <property type="molecule type" value="Genomic_DNA"/>
</dbReference>
<protein>
    <submittedName>
        <fullName evidence="1">Uncharacterized protein</fullName>
    </submittedName>
</protein>
<dbReference type="Proteomes" id="UP000050863">
    <property type="component" value="Unassembled WGS sequence"/>
</dbReference>
<evidence type="ECO:0000313" key="1">
    <source>
        <dbReference type="EMBL" id="KRR07233.1"/>
    </source>
</evidence>